<dbReference type="OrthoDB" id="4255886at2"/>
<reference evidence="1 2" key="1">
    <citation type="submission" date="2019-04" db="EMBL/GenBank/DDBJ databases">
        <title>Streptomyces lasaliensis sp. nov., an Actinomycete isolated from soil which produces the polyether antibiotic lasalocid.</title>
        <authorList>
            <person name="Erwin G."/>
            <person name="Haber C."/>
        </authorList>
    </citation>
    <scope>NUCLEOTIDE SEQUENCE [LARGE SCALE GENOMIC DNA]</scope>
    <source>
        <strain evidence="1 2">X-537</strain>
    </source>
</reference>
<accession>A0A4U5W635</accession>
<gene>
    <name evidence="1" type="ORF">E4U91_37715</name>
</gene>
<evidence type="ECO:0000313" key="2">
    <source>
        <dbReference type="Proteomes" id="UP000305929"/>
    </source>
</evidence>
<organism evidence="1 2">
    <name type="scientific">Streptomyces lasalocidi</name>
    <name type="common">Streptomyces lasaliensis</name>
    <dbReference type="NCBI Taxonomy" id="324833"/>
    <lineage>
        <taxon>Bacteria</taxon>
        <taxon>Bacillati</taxon>
        <taxon>Actinomycetota</taxon>
        <taxon>Actinomycetes</taxon>
        <taxon>Kitasatosporales</taxon>
        <taxon>Streptomycetaceae</taxon>
        <taxon>Streptomyces</taxon>
    </lineage>
</organism>
<dbReference type="EMBL" id="SZNQ01000003">
    <property type="protein sequence ID" value="TKS96391.1"/>
    <property type="molecule type" value="Genomic_DNA"/>
</dbReference>
<sequence>MGPSTPQPRRTLPHDSLRELAPGAELVKIRANPHTWSQAVLLAAYTWPQYEGDRLVPLDHGSYPDDSHNTALTIGEFLSRYRQLPVVRQLQASDAAYTFLVELARPSWELSSGDSQ</sequence>
<proteinExistence type="predicted"/>
<dbReference type="AlphaFoldDB" id="A0A4U5W635"/>
<comment type="caution">
    <text evidence="1">The sequence shown here is derived from an EMBL/GenBank/DDBJ whole genome shotgun (WGS) entry which is preliminary data.</text>
</comment>
<dbReference type="RefSeq" id="WP_137311486.1">
    <property type="nucleotide sequence ID" value="NZ_SZNQ01000003.1"/>
</dbReference>
<name>A0A4U5W635_STRLS</name>
<protein>
    <submittedName>
        <fullName evidence="1">Uncharacterized protein</fullName>
    </submittedName>
</protein>
<evidence type="ECO:0000313" key="1">
    <source>
        <dbReference type="EMBL" id="TKS96391.1"/>
    </source>
</evidence>
<keyword evidence="2" id="KW-1185">Reference proteome</keyword>
<dbReference type="Proteomes" id="UP000305929">
    <property type="component" value="Unassembled WGS sequence"/>
</dbReference>